<evidence type="ECO:0000313" key="2">
    <source>
        <dbReference type="EMBL" id="KRK46931.1"/>
    </source>
</evidence>
<gene>
    <name evidence="2" type="ORF">FC96_GL000822</name>
</gene>
<dbReference type="EMBL" id="AZCX01000014">
    <property type="protein sequence ID" value="KRK46931.1"/>
    <property type="molecule type" value="Genomic_DNA"/>
</dbReference>
<protein>
    <submittedName>
        <fullName evidence="2">Uncharacterized protein</fullName>
    </submittedName>
</protein>
<dbReference type="PATRIC" id="fig|1302272.5.peg.822"/>
<organism evidence="2 3">
    <name type="scientific">Secundilactobacillus kimchicus JCM 15530</name>
    <dbReference type="NCBI Taxonomy" id="1302272"/>
    <lineage>
        <taxon>Bacteria</taxon>
        <taxon>Bacillati</taxon>
        <taxon>Bacillota</taxon>
        <taxon>Bacilli</taxon>
        <taxon>Lactobacillales</taxon>
        <taxon>Lactobacillaceae</taxon>
        <taxon>Secundilactobacillus</taxon>
    </lineage>
</organism>
<comment type="caution">
    <text evidence="2">The sequence shown here is derived from an EMBL/GenBank/DDBJ whole genome shotgun (WGS) entry which is preliminary data.</text>
</comment>
<sequence>MWLKIGKTILVDTLMMTLFLVVIMLLFKGPIDYVVIGQYKIKSYVVTLLQVIPGTLIFFTLLELGSTWWQKRNKK</sequence>
<name>A0A0R1HR16_9LACO</name>
<reference evidence="2 3" key="1">
    <citation type="journal article" date="2015" name="Genome Announc.">
        <title>Expanding the biotechnology potential of lactobacilli through comparative genomics of 213 strains and associated genera.</title>
        <authorList>
            <person name="Sun Z."/>
            <person name="Harris H.M."/>
            <person name="McCann A."/>
            <person name="Guo C."/>
            <person name="Argimon S."/>
            <person name="Zhang W."/>
            <person name="Yang X."/>
            <person name="Jeffery I.B."/>
            <person name="Cooney J.C."/>
            <person name="Kagawa T.F."/>
            <person name="Liu W."/>
            <person name="Song Y."/>
            <person name="Salvetti E."/>
            <person name="Wrobel A."/>
            <person name="Rasinkangas P."/>
            <person name="Parkhill J."/>
            <person name="Rea M.C."/>
            <person name="O'Sullivan O."/>
            <person name="Ritari J."/>
            <person name="Douillard F.P."/>
            <person name="Paul Ross R."/>
            <person name="Yang R."/>
            <person name="Briner A.E."/>
            <person name="Felis G.E."/>
            <person name="de Vos W.M."/>
            <person name="Barrangou R."/>
            <person name="Klaenhammer T.R."/>
            <person name="Caufield P.W."/>
            <person name="Cui Y."/>
            <person name="Zhang H."/>
            <person name="O'Toole P.W."/>
        </authorList>
    </citation>
    <scope>NUCLEOTIDE SEQUENCE [LARGE SCALE GENOMIC DNA]</scope>
    <source>
        <strain evidence="2 3">JCM 15530</strain>
    </source>
</reference>
<keyword evidence="1" id="KW-0812">Transmembrane</keyword>
<feature type="transmembrane region" description="Helical" evidence="1">
    <location>
        <begin position="9"/>
        <end position="27"/>
    </location>
</feature>
<dbReference type="Proteomes" id="UP000050911">
    <property type="component" value="Unassembled WGS sequence"/>
</dbReference>
<keyword evidence="1" id="KW-0472">Membrane</keyword>
<proteinExistence type="predicted"/>
<keyword evidence="1" id="KW-1133">Transmembrane helix</keyword>
<evidence type="ECO:0000313" key="3">
    <source>
        <dbReference type="Proteomes" id="UP000050911"/>
    </source>
</evidence>
<dbReference type="AlphaFoldDB" id="A0A0R1HR16"/>
<dbReference type="RefSeq" id="WP_056943145.1">
    <property type="nucleotide sequence ID" value="NZ_AZCX01000014.1"/>
</dbReference>
<feature type="transmembrane region" description="Helical" evidence="1">
    <location>
        <begin position="47"/>
        <end position="69"/>
    </location>
</feature>
<keyword evidence="3" id="KW-1185">Reference proteome</keyword>
<evidence type="ECO:0000256" key="1">
    <source>
        <dbReference type="SAM" id="Phobius"/>
    </source>
</evidence>
<accession>A0A0R1HR16</accession>